<evidence type="ECO:0000313" key="3">
    <source>
        <dbReference type="EMBL" id="JAT45603.1"/>
    </source>
</evidence>
<dbReference type="EMBL" id="GDJX01022333">
    <property type="protein sequence ID" value="JAT45603.1"/>
    <property type="molecule type" value="Transcribed_RNA"/>
</dbReference>
<dbReference type="SUPFAM" id="SSF53335">
    <property type="entry name" value="S-adenosyl-L-methionine-dependent methyltransferases"/>
    <property type="match status" value="1"/>
</dbReference>
<dbReference type="InterPro" id="IPR041698">
    <property type="entry name" value="Methyltransf_25"/>
</dbReference>
<evidence type="ECO:0000259" key="2">
    <source>
        <dbReference type="Pfam" id="PF13649"/>
    </source>
</evidence>
<dbReference type="PANTHER" id="PTHR43591">
    <property type="entry name" value="METHYLTRANSFERASE"/>
    <property type="match status" value="1"/>
</dbReference>
<sequence length="304" mass="34376">MGHRLSKQNEKNHQLSARKGSLKPENGSKYVDCTNCNYFEPLDDEEIHRLQAQHFLLRLIQHGNFNAPLKKTLSLGNTKVLDVGCGSGTWILDMATDYPQSSFTGLDMSTLFPAQIRPVNVSFIQQNVLEGLAASDNTFDFIHQRFLSGSFTTSQWEKIVIPELTRIVKHEGWIELVENDAMLENVGSVGKRLCDGLIQVFQKRNMDGMIAKRLPSILESTNMYSEISKVETEVPLGKWAGDVGLLALKDMTAFFSAIKHQMVEEMQISFSEFDGLLAEFTQEVEEFKTIRRIHCVYAKKSHVA</sequence>
<dbReference type="InterPro" id="IPR029063">
    <property type="entry name" value="SAM-dependent_MTases_sf"/>
</dbReference>
<proteinExistence type="predicted"/>
<dbReference type="GO" id="GO:0032259">
    <property type="term" value="P:methylation"/>
    <property type="evidence" value="ECO:0007669"/>
    <property type="project" value="UniProtKB-KW"/>
</dbReference>
<name>A0A1D1XT91_9ARAE</name>
<dbReference type="PANTHER" id="PTHR43591:SF24">
    <property type="entry name" value="2-METHOXY-6-POLYPRENYL-1,4-BENZOQUINOL METHYLASE, MITOCHONDRIAL"/>
    <property type="match status" value="1"/>
</dbReference>
<feature type="region of interest" description="Disordered" evidence="1">
    <location>
        <begin position="1"/>
        <end position="23"/>
    </location>
</feature>
<organism evidence="3">
    <name type="scientific">Anthurium amnicola</name>
    <dbReference type="NCBI Taxonomy" id="1678845"/>
    <lineage>
        <taxon>Eukaryota</taxon>
        <taxon>Viridiplantae</taxon>
        <taxon>Streptophyta</taxon>
        <taxon>Embryophyta</taxon>
        <taxon>Tracheophyta</taxon>
        <taxon>Spermatophyta</taxon>
        <taxon>Magnoliopsida</taxon>
        <taxon>Liliopsida</taxon>
        <taxon>Araceae</taxon>
        <taxon>Pothoideae</taxon>
        <taxon>Potheae</taxon>
        <taxon>Anthurium</taxon>
    </lineage>
</organism>
<dbReference type="GO" id="GO:0008168">
    <property type="term" value="F:methyltransferase activity"/>
    <property type="evidence" value="ECO:0007669"/>
    <property type="project" value="UniProtKB-KW"/>
</dbReference>
<dbReference type="Gene3D" id="3.40.50.150">
    <property type="entry name" value="Vaccinia Virus protein VP39"/>
    <property type="match status" value="1"/>
</dbReference>
<keyword evidence="3" id="KW-0489">Methyltransferase</keyword>
<gene>
    <name evidence="3" type="primary">prmC_5</name>
    <name evidence="3" type="ORF">g.23955</name>
</gene>
<feature type="domain" description="Methyltransferase" evidence="2">
    <location>
        <begin position="80"/>
        <end position="172"/>
    </location>
</feature>
<evidence type="ECO:0000256" key="1">
    <source>
        <dbReference type="SAM" id="MobiDB-lite"/>
    </source>
</evidence>
<dbReference type="AlphaFoldDB" id="A0A1D1XT91"/>
<reference evidence="3" key="1">
    <citation type="submission" date="2015-07" db="EMBL/GenBank/DDBJ databases">
        <title>Transcriptome Assembly of Anthurium amnicola.</title>
        <authorList>
            <person name="Suzuki J."/>
        </authorList>
    </citation>
    <scope>NUCLEOTIDE SEQUENCE</scope>
</reference>
<dbReference type="CDD" id="cd02440">
    <property type="entry name" value="AdoMet_MTases"/>
    <property type="match status" value="1"/>
</dbReference>
<dbReference type="Pfam" id="PF13649">
    <property type="entry name" value="Methyltransf_25"/>
    <property type="match status" value="1"/>
</dbReference>
<accession>A0A1D1XT91</accession>
<keyword evidence="3" id="KW-0808">Transferase</keyword>
<protein>
    <submittedName>
        <fullName evidence="3">Release factor glutamine methyltransferase</fullName>
    </submittedName>
</protein>